<accession>A0A815EE82</accession>
<feature type="region of interest" description="Disordered" evidence="1">
    <location>
        <begin position="1"/>
        <end position="31"/>
    </location>
</feature>
<dbReference type="EMBL" id="CAJOBC010041339">
    <property type="protein sequence ID" value="CAF4144639.1"/>
    <property type="molecule type" value="Genomic_DNA"/>
</dbReference>
<name>A0A815EE82_9BILA</name>
<organism evidence="3 6">
    <name type="scientific">Didymodactylos carnosus</name>
    <dbReference type="NCBI Taxonomy" id="1234261"/>
    <lineage>
        <taxon>Eukaryota</taxon>
        <taxon>Metazoa</taxon>
        <taxon>Spiralia</taxon>
        <taxon>Gnathifera</taxon>
        <taxon>Rotifera</taxon>
        <taxon>Eurotatoria</taxon>
        <taxon>Bdelloidea</taxon>
        <taxon>Philodinida</taxon>
        <taxon>Philodinidae</taxon>
        <taxon>Didymodactylos</taxon>
    </lineage>
</organism>
<feature type="compositionally biased region" description="Basic and acidic residues" evidence="1">
    <location>
        <begin position="9"/>
        <end position="23"/>
    </location>
</feature>
<dbReference type="Proteomes" id="UP000663829">
    <property type="component" value="Unassembled WGS sequence"/>
</dbReference>
<dbReference type="Proteomes" id="UP000677228">
    <property type="component" value="Unassembled WGS sequence"/>
</dbReference>
<dbReference type="Proteomes" id="UP000682733">
    <property type="component" value="Unassembled WGS sequence"/>
</dbReference>
<evidence type="ECO:0000313" key="2">
    <source>
        <dbReference type="EMBL" id="CAF1027191.1"/>
    </source>
</evidence>
<reference evidence="3" key="1">
    <citation type="submission" date="2021-02" db="EMBL/GenBank/DDBJ databases">
        <authorList>
            <person name="Nowell W R."/>
        </authorList>
    </citation>
    <scope>NUCLEOTIDE SEQUENCE</scope>
</reference>
<proteinExistence type="predicted"/>
<protein>
    <submittedName>
        <fullName evidence="3">Uncharacterized protein</fullName>
    </submittedName>
</protein>
<evidence type="ECO:0000313" key="4">
    <source>
        <dbReference type="EMBL" id="CAF3795654.1"/>
    </source>
</evidence>
<evidence type="ECO:0000313" key="6">
    <source>
        <dbReference type="Proteomes" id="UP000663829"/>
    </source>
</evidence>
<dbReference type="EMBL" id="CAJNOK010007191">
    <property type="protein sequence ID" value="CAF1027191.1"/>
    <property type="molecule type" value="Genomic_DNA"/>
</dbReference>
<dbReference type="EMBL" id="CAJOBA010007203">
    <property type="protein sequence ID" value="CAF3795654.1"/>
    <property type="molecule type" value="Genomic_DNA"/>
</dbReference>
<dbReference type="AlphaFoldDB" id="A0A815EE82"/>
<evidence type="ECO:0000313" key="3">
    <source>
        <dbReference type="EMBL" id="CAF1308844.1"/>
    </source>
</evidence>
<evidence type="ECO:0000256" key="1">
    <source>
        <dbReference type="SAM" id="MobiDB-lite"/>
    </source>
</evidence>
<comment type="caution">
    <text evidence="3">The sequence shown here is derived from an EMBL/GenBank/DDBJ whole genome shotgun (WGS) entry which is preliminary data.</text>
</comment>
<sequence>MALTNNLILKRDSNNKKVNNDHNPDDDDGELSLDDFQALREHALKLGEPINEYILTKVNEFQEESAYRRKTKLKLRDR</sequence>
<dbReference type="Proteomes" id="UP000681722">
    <property type="component" value="Unassembled WGS sequence"/>
</dbReference>
<gene>
    <name evidence="3" type="ORF">GPM918_LOCUS28892</name>
    <name evidence="2" type="ORF">OVA965_LOCUS15803</name>
    <name evidence="5" type="ORF">SRO942_LOCUS29428</name>
    <name evidence="4" type="ORF">TMI583_LOCUS15814</name>
</gene>
<evidence type="ECO:0000313" key="5">
    <source>
        <dbReference type="EMBL" id="CAF4144639.1"/>
    </source>
</evidence>
<keyword evidence="6" id="KW-1185">Reference proteome</keyword>
<dbReference type="EMBL" id="CAJNOQ010012831">
    <property type="protein sequence ID" value="CAF1308844.1"/>
    <property type="molecule type" value="Genomic_DNA"/>
</dbReference>